<keyword evidence="2" id="KW-1185">Reference proteome</keyword>
<sequence length="54" mass="6393">MTLINDLEGWILDKRFSDEKRSVEVLVHPKYIDINSIYNLFPKERKAKVAEDSK</sequence>
<name>A0A098LFB9_9BACT</name>
<dbReference type="EMBL" id="BBLT01000005">
    <property type="protein sequence ID" value="GAL85670.1"/>
    <property type="molecule type" value="Genomic_DNA"/>
</dbReference>
<accession>A0A098LFB9</accession>
<comment type="caution">
    <text evidence="1">The sequence shown here is derived from an EMBL/GenBank/DDBJ whole genome shotgun (WGS) entry which is preliminary data.</text>
</comment>
<proteinExistence type="predicted"/>
<gene>
    <name evidence="1" type="ORF">MYP_2899</name>
</gene>
<reference evidence="1 2" key="1">
    <citation type="submission" date="2014-09" db="EMBL/GenBank/DDBJ databases">
        <title>Sporocytophaga myxococcoides PG-01 genome sequencing.</title>
        <authorList>
            <person name="Liu L."/>
            <person name="Gao P.J."/>
            <person name="Chen G.J."/>
            <person name="Wang L.S."/>
        </authorList>
    </citation>
    <scope>NUCLEOTIDE SEQUENCE [LARGE SCALE GENOMIC DNA]</scope>
    <source>
        <strain evidence="1 2">PG-01</strain>
    </source>
</reference>
<evidence type="ECO:0000313" key="2">
    <source>
        <dbReference type="Proteomes" id="UP000030185"/>
    </source>
</evidence>
<dbReference type="AlphaFoldDB" id="A0A098LFB9"/>
<dbReference type="Proteomes" id="UP000030185">
    <property type="component" value="Unassembled WGS sequence"/>
</dbReference>
<dbReference type="RefSeq" id="WP_156140607.1">
    <property type="nucleotide sequence ID" value="NZ_BBLT01000005.1"/>
</dbReference>
<dbReference type="STRING" id="153721.MYP_2899"/>
<dbReference type="OrthoDB" id="794805at2"/>
<protein>
    <submittedName>
        <fullName evidence="1">Uncharacterized protein</fullName>
    </submittedName>
</protein>
<evidence type="ECO:0000313" key="1">
    <source>
        <dbReference type="EMBL" id="GAL85670.1"/>
    </source>
</evidence>
<organism evidence="1 2">
    <name type="scientific">Sporocytophaga myxococcoides</name>
    <dbReference type="NCBI Taxonomy" id="153721"/>
    <lineage>
        <taxon>Bacteria</taxon>
        <taxon>Pseudomonadati</taxon>
        <taxon>Bacteroidota</taxon>
        <taxon>Cytophagia</taxon>
        <taxon>Cytophagales</taxon>
        <taxon>Cytophagaceae</taxon>
        <taxon>Sporocytophaga</taxon>
    </lineage>
</organism>